<evidence type="ECO:0008006" key="4">
    <source>
        <dbReference type="Google" id="ProtNLM"/>
    </source>
</evidence>
<keyword evidence="3" id="KW-1185">Reference proteome</keyword>
<dbReference type="GeneID" id="24804175"/>
<dbReference type="InterPro" id="IPR025354">
    <property type="entry name" value="DUF4258"/>
</dbReference>
<dbReference type="AlphaFoldDB" id="A0A0F7IF88"/>
<feature type="region of interest" description="Disordered" evidence="1">
    <location>
        <begin position="1"/>
        <end position="21"/>
    </location>
</feature>
<evidence type="ECO:0000313" key="3">
    <source>
        <dbReference type="Proteomes" id="UP000034723"/>
    </source>
</evidence>
<evidence type="ECO:0000313" key="2">
    <source>
        <dbReference type="EMBL" id="AKG91105.1"/>
    </source>
</evidence>
<reference evidence="2 3" key="1">
    <citation type="submission" date="2015-04" db="EMBL/GenBank/DDBJ databases">
        <title>The complete genome sequence of the hyperthermophilic, obligate iron-reducing archaeon Geoglobus ahangari strain 234T.</title>
        <authorList>
            <person name="Manzella M.P."/>
            <person name="Holmes D.E."/>
            <person name="Rocheleau J.M."/>
            <person name="Chung A."/>
            <person name="Reguera G."/>
            <person name="Kashefi K."/>
        </authorList>
    </citation>
    <scope>NUCLEOTIDE SEQUENCE [LARGE SCALE GENOMIC DNA]</scope>
    <source>
        <strain evidence="2 3">234</strain>
    </source>
</reference>
<dbReference type="OrthoDB" id="97403at2157"/>
<dbReference type="STRING" id="113653.GAH_01607"/>
<dbReference type="KEGG" id="gah:GAH_01607"/>
<organism evidence="2 3">
    <name type="scientific">Geoglobus ahangari</name>
    <dbReference type="NCBI Taxonomy" id="113653"/>
    <lineage>
        <taxon>Archaea</taxon>
        <taxon>Methanobacteriati</taxon>
        <taxon>Methanobacteriota</taxon>
        <taxon>Archaeoglobi</taxon>
        <taxon>Archaeoglobales</taxon>
        <taxon>Archaeoglobaceae</taxon>
        <taxon>Geoglobus</taxon>
    </lineage>
</organism>
<gene>
    <name evidence="2" type="ORF">GAH_01607</name>
</gene>
<dbReference type="EMBL" id="CP011267">
    <property type="protein sequence ID" value="AKG91105.1"/>
    <property type="molecule type" value="Genomic_DNA"/>
</dbReference>
<dbReference type="Pfam" id="PF14076">
    <property type="entry name" value="DUF4258"/>
    <property type="match status" value="1"/>
</dbReference>
<dbReference type="Proteomes" id="UP000034723">
    <property type="component" value="Chromosome"/>
</dbReference>
<dbReference type="InParanoid" id="A0A0F7IF88"/>
<evidence type="ECO:0000256" key="1">
    <source>
        <dbReference type="SAM" id="MobiDB-lite"/>
    </source>
</evidence>
<proteinExistence type="predicted"/>
<sequence>MIEFTPHARERMEKRSVTEDEVRDALENPDELLYDTKTGNFIAVKEQESRYLIIVYVPMEVYRIVSVVVTTKLNINRKSN</sequence>
<protein>
    <recommendedName>
        <fullName evidence="4">DUF4258 domain-containing protein</fullName>
    </recommendedName>
</protein>
<dbReference type="HOGENOM" id="CLU_2581248_0_0_2"/>
<accession>A0A0F7IF88</accession>
<name>A0A0F7IF88_9EURY</name>
<dbReference type="RefSeq" id="WP_156967436.1">
    <property type="nucleotide sequence ID" value="NZ_CP011267.1"/>
</dbReference>